<proteinExistence type="predicted"/>
<evidence type="ECO:0000259" key="1">
    <source>
        <dbReference type="Pfam" id="PF15611"/>
    </source>
</evidence>
<keyword evidence="3" id="KW-1185">Reference proteome</keyword>
<dbReference type="InterPro" id="IPR028943">
    <property type="entry name" value="ZorC_EH_Signature_dom"/>
</dbReference>
<dbReference type="Proteomes" id="UP001399917">
    <property type="component" value="Unassembled WGS sequence"/>
</dbReference>
<protein>
    <submittedName>
        <fullName evidence="2">EH signature domain-containing protein</fullName>
    </submittedName>
</protein>
<evidence type="ECO:0000313" key="2">
    <source>
        <dbReference type="EMBL" id="GAA3874417.1"/>
    </source>
</evidence>
<evidence type="ECO:0000313" key="3">
    <source>
        <dbReference type="Proteomes" id="UP001399917"/>
    </source>
</evidence>
<dbReference type="Pfam" id="PF15611">
    <property type="entry name" value="EH_Signature"/>
    <property type="match status" value="1"/>
</dbReference>
<name>A0ABP7KFZ3_9RHOB</name>
<dbReference type="RefSeq" id="WP_344847631.1">
    <property type="nucleotide sequence ID" value="NZ_BAABDF010000007.1"/>
</dbReference>
<dbReference type="EMBL" id="BAABDF010000007">
    <property type="protein sequence ID" value="GAA3874417.1"/>
    <property type="molecule type" value="Genomic_DNA"/>
</dbReference>
<sequence>MSLADRLVLSPEFKVRTGRAVALDVAVDRIEQAFPGVEKRAPEDVPVILKKVEAALQSGDWSGVSAGDVSVAVFAEIGGHSVISKRLQEFISQELSVTTNRTLLDAVARGYLVSWAENSEKTKSLSNMLIQKAALLPERWKNLFNECPEFLDAERGSFRVGERMVDAHAPFEWLKRIGMPSPHDDGFMRFAHQEFLRQTPDPRSERIVDKLVSWVTPTGKQKEFGSREAEVVEKILAPWMNSDCPESLREHCVDKLVNRFGDPRTEHPAFWSQIGIPHRRVMLKWLARKSMEAMFEIVTQAEKGTEHGHQWVKRKRFWMGVYDKGQIDEAWVALGKKAIPYAKDLYSQTSDPSFLSFGRQARRDTCLLLMKINDKTIVEGSHNFRVHVFPTPTRVTPELYADAYDLDDIMLPKQHPDARVHDSGGNWMSWIQRRIST</sequence>
<feature type="domain" description="Zorya protein ZorC EH" evidence="1">
    <location>
        <begin position="26"/>
        <end position="416"/>
    </location>
</feature>
<gene>
    <name evidence="2" type="ORF">GCM10022404_25350</name>
</gene>
<accession>A0ABP7KFZ3</accession>
<reference evidence="3" key="1">
    <citation type="journal article" date="2019" name="Int. J. Syst. Evol. Microbiol.">
        <title>The Global Catalogue of Microorganisms (GCM) 10K type strain sequencing project: providing services to taxonomists for standard genome sequencing and annotation.</title>
        <authorList>
            <consortium name="The Broad Institute Genomics Platform"/>
            <consortium name="The Broad Institute Genome Sequencing Center for Infectious Disease"/>
            <person name="Wu L."/>
            <person name="Ma J."/>
        </authorList>
    </citation>
    <scope>NUCLEOTIDE SEQUENCE [LARGE SCALE GENOMIC DNA]</scope>
    <source>
        <strain evidence="3">JCM 17190</strain>
    </source>
</reference>
<comment type="caution">
    <text evidence="2">The sequence shown here is derived from an EMBL/GenBank/DDBJ whole genome shotgun (WGS) entry which is preliminary data.</text>
</comment>
<organism evidence="2 3">
    <name type="scientific">Celeribacter arenosi</name>
    <dbReference type="NCBI Taxonomy" id="792649"/>
    <lineage>
        <taxon>Bacteria</taxon>
        <taxon>Pseudomonadati</taxon>
        <taxon>Pseudomonadota</taxon>
        <taxon>Alphaproteobacteria</taxon>
        <taxon>Rhodobacterales</taxon>
        <taxon>Roseobacteraceae</taxon>
        <taxon>Celeribacter</taxon>
    </lineage>
</organism>